<organism evidence="1 2">
    <name type="scientific">Rhizobium viscosum</name>
    <name type="common">Arthrobacter viscosus</name>
    <dbReference type="NCBI Taxonomy" id="1673"/>
    <lineage>
        <taxon>Bacteria</taxon>
        <taxon>Pseudomonadati</taxon>
        <taxon>Pseudomonadota</taxon>
        <taxon>Alphaproteobacteria</taxon>
        <taxon>Hyphomicrobiales</taxon>
        <taxon>Rhizobiaceae</taxon>
        <taxon>Rhizobium/Agrobacterium group</taxon>
        <taxon>Rhizobium</taxon>
    </lineage>
</organism>
<keyword evidence="2" id="KW-1185">Reference proteome</keyword>
<gene>
    <name evidence="1" type="ORF">H4W29_003535</name>
</gene>
<dbReference type="RefSeq" id="WP_192730065.1">
    <property type="nucleotide sequence ID" value="NZ_BAAAVL010000013.1"/>
</dbReference>
<accession>A0ABR9IT27</accession>
<dbReference type="EMBL" id="JADBEC010000001">
    <property type="protein sequence ID" value="MBE1506354.1"/>
    <property type="molecule type" value="Genomic_DNA"/>
</dbReference>
<evidence type="ECO:0000313" key="2">
    <source>
        <dbReference type="Proteomes" id="UP000620262"/>
    </source>
</evidence>
<comment type="caution">
    <text evidence="1">The sequence shown here is derived from an EMBL/GenBank/DDBJ whole genome shotgun (WGS) entry which is preliminary data.</text>
</comment>
<reference evidence="1 2" key="1">
    <citation type="submission" date="2020-10" db="EMBL/GenBank/DDBJ databases">
        <title>Sequencing the genomes of 1000 actinobacteria strains.</title>
        <authorList>
            <person name="Klenk H.-P."/>
        </authorList>
    </citation>
    <scope>NUCLEOTIDE SEQUENCE [LARGE SCALE GENOMIC DNA]</scope>
    <source>
        <strain evidence="1 2">DSM 7307</strain>
    </source>
</reference>
<dbReference type="Proteomes" id="UP000620262">
    <property type="component" value="Unassembled WGS sequence"/>
</dbReference>
<name>A0ABR9IT27_RHIVS</name>
<proteinExistence type="predicted"/>
<evidence type="ECO:0000313" key="1">
    <source>
        <dbReference type="EMBL" id="MBE1506354.1"/>
    </source>
</evidence>
<sequence length="82" mass="8985">MLAASVFSWGQITRQQLERPIEQALVYAPPSALADVTGQSQAEFLARLRQQGIEAHQSVEDLARLHGIDENRALAIIFGVEG</sequence>
<protein>
    <submittedName>
        <fullName evidence="1">Uncharacterized protein</fullName>
    </submittedName>
</protein>